<sequence>MRGGSTGLRASRPAASFSAAWSVLRAQFRTNRDGRRAQRERRKIEAEFGLRRPKSGDLTAPRTPSRRTQPRRVFQLGRARKAITSLRATGAAELARRAREAPA</sequence>
<protein>
    <submittedName>
        <fullName evidence="2">Uncharacterized protein</fullName>
    </submittedName>
</protein>
<reference evidence="2 3" key="1">
    <citation type="submission" date="2020-10" db="EMBL/GenBank/DDBJ databases">
        <title>Streptomyces ferrugineus complate genome analysis.</title>
        <authorList>
            <person name="Anwar N."/>
        </authorList>
    </citation>
    <scope>NUCLEOTIDE SEQUENCE [LARGE SCALE GENOMIC DNA]</scope>
    <source>
        <strain evidence="2 3">CCTCC AA2014009</strain>
    </source>
</reference>
<organism evidence="2 3">
    <name type="scientific">Streptomyces ferrugineus</name>
    <dbReference type="NCBI Taxonomy" id="1413221"/>
    <lineage>
        <taxon>Bacteria</taxon>
        <taxon>Bacillati</taxon>
        <taxon>Actinomycetota</taxon>
        <taxon>Actinomycetes</taxon>
        <taxon>Kitasatosporales</taxon>
        <taxon>Streptomycetaceae</taxon>
        <taxon>Streptomyces</taxon>
    </lineage>
</organism>
<proteinExistence type="predicted"/>
<feature type="region of interest" description="Disordered" evidence="1">
    <location>
        <begin position="32"/>
        <end position="69"/>
    </location>
</feature>
<accession>A0A7M2T242</accession>
<feature type="compositionally biased region" description="Basic and acidic residues" evidence="1">
    <location>
        <begin position="32"/>
        <end position="50"/>
    </location>
</feature>
<dbReference type="RefSeq" id="WP_194050156.1">
    <property type="nucleotide sequence ID" value="NZ_CP063373.1"/>
</dbReference>
<dbReference type="Proteomes" id="UP000594205">
    <property type="component" value="Chromosome"/>
</dbReference>
<gene>
    <name evidence="2" type="ORF">IM697_37265</name>
</gene>
<evidence type="ECO:0000313" key="3">
    <source>
        <dbReference type="Proteomes" id="UP000594205"/>
    </source>
</evidence>
<dbReference type="KEGG" id="sfeu:IM697_37265"/>
<evidence type="ECO:0000313" key="2">
    <source>
        <dbReference type="EMBL" id="QOV41591.1"/>
    </source>
</evidence>
<keyword evidence="3" id="KW-1185">Reference proteome</keyword>
<name>A0A7M2T242_9ACTN</name>
<dbReference type="AlphaFoldDB" id="A0A7M2T242"/>
<evidence type="ECO:0000256" key="1">
    <source>
        <dbReference type="SAM" id="MobiDB-lite"/>
    </source>
</evidence>
<dbReference type="EMBL" id="CP063373">
    <property type="protein sequence ID" value="QOV41591.1"/>
    <property type="molecule type" value="Genomic_DNA"/>
</dbReference>